<dbReference type="NCBIfam" id="NF041568">
    <property type="entry name" value="Jag_EloR"/>
    <property type="match status" value="1"/>
</dbReference>
<keyword evidence="1" id="KW-0133">Cell shape</keyword>
<dbReference type="GO" id="GO:0003723">
    <property type="term" value="F:RNA binding"/>
    <property type="evidence" value="ECO:0007669"/>
    <property type="project" value="UniProtKB-UniRule"/>
</dbReference>
<feature type="compositionally biased region" description="Low complexity" evidence="2">
    <location>
        <begin position="72"/>
        <end position="92"/>
    </location>
</feature>
<dbReference type="InterPro" id="IPR001374">
    <property type="entry name" value="R3H_dom"/>
</dbReference>
<feature type="region of interest" description="Disordered" evidence="2">
    <location>
        <begin position="72"/>
        <end position="93"/>
    </location>
</feature>
<dbReference type="Gene3D" id="3.30.1370.50">
    <property type="entry name" value="R3H-like domain"/>
    <property type="match status" value="1"/>
</dbReference>
<feature type="region of interest" description="Disordered" evidence="2">
    <location>
        <begin position="243"/>
        <end position="306"/>
    </location>
</feature>
<dbReference type="SMART" id="SM00393">
    <property type="entry name" value="R3H"/>
    <property type="match status" value="1"/>
</dbReference>
<feature type="domain" description="R3H" evidence="3">
    <location>
        <begin position="180"/>
        <end position="246"/>
    </location>
</feature>
<comment type="subunit">
    <text evidence="1">Forms a complex with KhpA.</text>
</comment>
<keyword evidence="1" id="KW-0143">Chaperone</keyword>
<dbReference type="InterPro" id="IPR015946">
    <property type="entry name" value="KH_dom-like_a/b"/>
</dbReference>
<dbReference type="EMBL" id="ABCA03000044">
    <property type="protein sequence ID" value="EDS00929.1"/>
    <property type="molecule type" value="Genomic_DNA"/>
</dbReference>
<organism evidence="4 5">
    <name type="scientific">[Eubacterium] siraeum DSM 15702</name>
    <dbReference type="NCBI Taxonomy" id="428128"/>
    <lineage>
        <taxon>Bacteria</taxon>
        <taxon>Bacillati</taxon>
        <taxon>Bacillota</taxon>
        <taxon>Clostridia</taxon>
        <taxon>Eubacteriales</taxon>
        <taxon>Oscillospiraceae</taxon>
        <taxon>Oscillospiraceae incertae sedis</taxon>
    </lineage>
</organism>
<dbReference type="SUPFAM" id="SSF82708">
    <property type="entry name" value="R3H domain"/>
    <property type="match status" value="1"/>
</dbReference>
<comment type="caution">
    <text evidence="4">The sequence shown here is derived from an EMBL/GenBank/DDBJ whole genome shotgun (WGS) entry which is preliminary data.</text>
</comment>
<dbReference type="GO" id="GO:0009252">
    <property type="term" value="P:peptidoglycan biosynthetic process"/>
    <property type="evidence" value="ECO:0007669"/>
    <property type="project" value="UniProtKB-UniRule"/>
</dbReference>
<dbReference type="InterPro" id="IPR039247">
    <property type="entry name" value="KhpB"/>
</dbReference>
<reference evidence="4" key="1">
    <citation type="submission" date="2007-10" db="EMBL/GenBank/DDBJ databases">
        <authorList>
            <person name="Fulton L."/>
            <person name="Clifton S."/>
            <person name="Fulton B."/>
            <person name="Xu J."/>
            <person name="Minx P."/>
            <person name="Pepin K.H."/>
            <person name="Johnson M."/>
            <person name="Thiruvilangam P."/>
            <person name="Bhonagiri V."/>
            <person name="Nash W.E."/>
            <person name="Mardis E.R."/>
            <person name="Wilson R.K."/>
        </authorList>
    </citation>
    <scope>NUCLEOTIDE SEQUENCE [LARGE SCALE GENOMIC DNA]</scope>
    <source>
        <strain evidence="4">DSM 15702</strain>
    </source>
</reference>
<keyword evidence="1" id="KW-0963">Cytoplasm</keyword>
<gene>
    <name evidence="1" type="primary">khpB</name>
    <name evidence="1" type="synonym">eloR</name>
    <name evidence="4" type="ORF">EUBSIR_01211</name>
</gene>
<accession>B0MN21</accession>
<dbReference type="InterPro" id="IPR034079">
    <property type="entry name" value="R3H_KhpB"/>
</dbReference>
<dbReference type="HAMAP" id="MF_00867">
    <property type="entry name" value="KhpB"/>
    <property type="match status" value="1"/>
</dbReference>
<dbReference type="Gene3D" id="3.30.300.20">
    <property type="match status" value="1"/>
</dbReference>
<feature type="compositionally biased region" description="Polar residues" evidence="2">
    <location>
        <begin position="270"/>
        <end position="280"/>
    </location>
</feature>
<keyword evidence="1" id="KW-0961">Cell wall biogenesis/degradation</keyword>
<dbReference type="Pfam" id="PF13083">
    <property type="entry name" value="KH_KhpA-B"/>
    <property type="match status" value="1"/>
</dbReference>
<proteinExistence type="inferred from homology"/>
<dbReference type="InterPro" id="IPR036867">
    <property type="entry name" value="R3H_dom_sf"/>
</dbReference>
<comment type="function">
    <text evidence="1">A probable RNA chaperone. Forms a complex with KhpA which binds to cellular RNA and controls its expression. Plays a role in peptidoglycan (PG) homeostasis and cell length regulation.</text>
</comment>
<comment type="similarity">
    <text evidence="1">Belongs to the KhpB RNA-binding protein family.</text>
</comment>
<comment type="caution">
    <text evidence="1">Lacks conserved residue(s) required for the propagation of feature annotation.</text>
</comment>
<dbReference type="PROSITE" id="PS51061">
    <property type="entry name" value="R3H"/>
    <property type="match status" value="1"/>
</dbReference>
<comment type="subcellular location">
    <subcellularLocation>
        <location evidence="1">Cytoplasm</location>
    </subcellularLocation>
</comment>
<evidence type="ECO:0000259" key="3">
    <source>
        <dbReference type="PROSITE" id="PS51061"/>
    </source>
</evidence>
<keyword evidence="5" id="KW-1185">Reference proteome</keyword>
<evidence type="ECO:0000313" key="5">
    <source>
        <dbReference type="Proteomes" id="UP000005326"/>
    </source>
</evidence>
<dbReference type="Pfam" id="PF01424">
    <property type="entry name" value="R3H"/>
    <property type="match status" value="1"/>
</dbReference>
<protein>
    <recommendedName>
        <fullName evidence="1">RNA-binding protein KhpB</fullName>
    </recommendedName>
    <alternativeName>
        <fullName evidence="1">RNA-binding protein EloR</fullName>
    </alternativeName>
</protein>
<comment type="domain">
    <text evidence="1">Has an N-terminal Jag-N domain and 2 RNA-binding domains (KH and R3H).</text>
</comment>
<evidence type="ECO:0000256" key="1">
    <source>
        <dbReference type="HAMAP-Rule" id="MF_00867"/>
    </source>
</evidence>
<dbReference type="AlphaFoldDB" id="B0MN21"/>
<feature type="compositionally biased region" description="Polar residues" evidence="2">
    <location>
        <begin position="288"/>
        <end position="297"/>
    </location>
</feature>
<reference evidence="4" key="2">
    <citation type="submission" date="2014-06" db="EMBL/GenBank/DDBJ databases">
        <title>Draft genome sequence of Eubacterium siraeum (DSM 15702).</title>
        <authorList>
            <person name="Sudarsanam P."/>
            <person name="Ley R."/>
            <person name="Guruge J."/>
            <person name="Turnbaugh P.J."/>
            <person name="Mahowald M."/>
            <person name="Liep D."/>
            <person name="Gordon J."/>
        </authorList>
    </citation>
    <scope>NUCLEOTIDE SEQUENCE</scope>
    <source>
        <strain evidence="4">DSM 15702</strain>
    </source>
</reference>
<evidence type="ECO:0000256" key="2">
    <source>
        <dbReference type="SAM" id="MobiDB-lite"/>
    </source>
</evidence>
<feature type="compositionally biased region" description="Basic and acidic residues" evidence="2">
    <location>
        <begin position="247"/>
        <end position="258"/>
    </location>
</feature>
<dbReference type="GO" id="GO:0008360">
    <property type="term" value="P:regulation of cell shape"/>
    <property type="evidence" value="ECO:0007669"/>
    <property type="project" value="UniProtKB-KW"/>
</dbReference>
<dbReference type="CDD" id="cd02644">
    <property type="entry name" value="R3H_jag"/>
    <property type="match status" value="1"/>
</dbReference>
<sequence>MRIDGKDRLMKKIYTGKSLDELKALAISEIKELGVDEADIKITVVEEPVKKLFGKKGDYKIEVEFETVTEAAPAAADETAPAEAAEATPAVTDADHTEKVAMAAAYLEKVLTALGVEDFKVNIIEKEDITVLDIVGEKLGIVIGRRGETLDSLQYLAILASNRHDEPYCRITVDCNGYRDKREETLKSLAERTANKVLRQGRRITLEPMNPYERRIIHSKVAEIEGVYSNSIGEEPYRKVVISASQPHRDNNRRNDRKGGRRNGNGTNRSYKQSTGFSTSFEREYKRSQTAVENTASDAGEFSKEAVETERNATLYGKIEL</sequence>
<keyword evidence="1" id="KW-0694">RNA-binding</keyword>
<dbReference type="PANTHER" id="PTHR35800">
    <property type="entry name" value="PROTEIN JAG"/>
    <property type="match status" value="1"/>
</dbReference>
<evidence type="ECO:0000313" key="4">
    <source>
        <dbReference type="EMBL" id="EDS00929.1"/>
    </source>
</evidence>
<dbReference type="CDD" id="cd02414">
    <property type="entry name" value="KH-II_Jag"/>
    <property type="match status" value="1"/>
</dbReference>
<dbReference type="InterPro" id="IPR038008">
    <property type="entry name" value="Jag_KH"/>
</dbReference>
<dbReference type="PANTHER" id="PTHR35800:SF1">
    <property type="entry name" value="RNA-BINDING PROTEIN KHPB"/>
    <property type="match status" value="1"/>
</dbReference>
<dbReference type="Proteomes" id="UP000005326">
    <property type="component" value="Unassembled WGS sequence"/>
</dbReference>
<name>B0MN21_9FIRM</name>
<dbReference type="GO" id="GO:0071555">
    <property type="term" value="P:cell wall organization"/>
    <property type="evidence" value="ECO:0007669"/>
    <property type="project" value="UniProtKB-KW"/>
</dbReference>
<dbReference type="GO" id="GO:0005737">
    <property type="term" value="C:cytoplasm"/>
    <property type="evidence" value="ECO:0007669"/>
    <property type="project" value="UniProtKB-SubCell"/>
</dbReference>